<dbReference type="EMBL" id="CAVNYO010000158">
    <property type="protein sequence ID" value="CAK5270115.1"/>
    <property type="molecule type" value="Genomic_DNA"/>
</dbReference>
<dbReference type="Proteomes" id="UP001295794">
    <property type="component" value="Unassembled WGS sequence"/>
</dbReference>
<feature type="compositionally biased region" description="Low complexity" evidence="1">
    <location>
        <begin position="39"/>
        <end position="51"/>
    </location>
</feature>
<keyword evidence="2" id="KW-0472">Membrane</keyword>
<name>A0AAD2Q2W8_9AGAR</name>
<keyword evidence="4" id="KW-1185">Reference proteome</keyword>
<evidence type="ECO:0000256" key="2">
    <source>
        <dbReference type="SAM" id="Phobius"/>
    </source>
</evidence>
<feature type="region of interest" description="Disordered" evidence="1">
    <location>
        <begin position="415"/>
        <end position="437"/>
    </location>
</feature>
<keyword evidence="2" id="KW-0812">Transmembrane</keyword>
<protein>
    <submittedName>
        <fullName evidence="3">Uncharacterized protein</fullName>
    </submittedName>
</protein>
<organism evidence="3 4">
    <name type="scientific">Mycena citricolor</name>
    <dbReference type="NCBI Taxonomy" id="2018698"/>
    <lineage>
        <taxon>Eukaryota</taxon>
        <taxon>Fungi</taxon>
        <taxon>Dikarya</taxon>
        <taxon>Basidiomycota</taxon>
        <taxon>Agaricomycotina</taxon>
        <taxon>Agaricomycetes</taxon>
        <taxon>Agaricomycetidae</taxon>
        <taxon>Agaricales</taxon>
        <taxon>Marasmiineae</taxon>
        <taxon>Mycenaceae</taxon>
        <taxon>Mycena</taxon>
    </lineage>
</organism>
<reference evidence="3" key="1">
    <citation type="submission" date="2023-11" db="EMBL/GenBank/DDBJ databases">
        <authorList>
            <person name="De Vega J J."/>
            <person name="De Vega J J."/>
        </authorList>
    </citation>
    <scope>NUCLEOTIDE SEQUENCE</scope>
</reference>
<accession>A0AAD2Q2W8</accession>
<evidence type="ECO:0000313" key="4">
    <source>
        <dbReference type="Proteomes" id="UP001295794"/>
    </source>
</evidence>
<evidence type="ECO:0000313" key="3">
    <source>
        <dbReference type="EMBL" id="CAK5270115.1"/>
    </source>
</evidence>
<dbReference type="AlphaFoldDB" id="A0AAD2Q2W8"/>
<feature type="region of interest" description="Disordered" evidence="1">
    <location>
        <begin position="1"/>
        <end position="66"/>
    </location>
</feature>
<keyword evidence="2" id="KW-1133">Transmembrane helix</keyword>
<proteinExistence type="predicted"/>
<feature type="non-terminal residue" evidence="3">
    <location>
        <position position="534"/>
    </location>
</feature>
<gene>
    <name evidence="3" type="ORF">MYCIT1_LOCUS14282</name>
</gene>
<sequence>PTWHLPSPTTAAMPPDEATLSTSLDTVRSIHTRFPPSPSRSRPPNRSRSPSPSLPPSPSLSAASGSSVSSFPSVASSFFFSSAAVSPGPAHAEEDETLIIPELVLPQPQPRVRVSASDVVARLFVVGDYRAVARSLNGPDGGVEDGGVDEGGSGGVHILRVRVGEDVEDDWSRTGGDGTRDSPGPAHVPMVEVYGVDSMHELDLVALEHRILAPFYVVSDILAPPVLSGDKSVLQDILAGPSVPLYTALIVTYPEGDLPAPIDPHVPLSYLIPSLSAHRPPNEDITGFIPATLRSLIPVVPLALPSPSPPSLQDSSAVQSPSVAHHLILEPEDSVLGDDPDGDVITRTTPQSSAVLALDPPRALLSPATLRSLRREAAGLFLAWWRRIGRQAEPSPAEVSPVRAIPPDDDALALSLTGSAHSGSAPLPSPAHMRRGTITRRRRVKLTRTPSSSPPTSPAHFVPKSFYPHADPLHLPSLFALARGVCGAWAAQEWSNLGVAVFAGLGFVAGLFVGVWAVSAGAATAARPGISPLR</sequence>
<feature type="transmembrane region" description="Helical" evidence="2">
    <location>
        <begin position="501"/>
        <end position="526"/>
    </location>
</feature>
<evidence type="ECO:0000256" key="1">
    <source>
        <dbReference type="SAM" id="MobiDB-lite"/>
    </source>
</evidence>
<comment type="caution">
    <text evidence="3">The sequence shown here is derived from an EMBL/GenBank/DDBJ whole genome shotgun (WGS) entry which is preliminary data.</text>
</comment>